<dbReference type="Gene3D" id="3.90.580.10">
    <property type="entry name" value="Zinc finger, CHC2-type domain"/>
    <property type="match status" value="1"/>
</dbReference>
<reference evidence="2 3" key="1">
    <citation type="submission" date="2018-08" db="EMBL/GenBank/DDBJ databases">
        <title>A genome reference for cultivated species of the human gut microbiota.</title>
        <authorList>
            <person name="Zou Y."/>
            <person name="Xue W."/>
            <person name="Luo G."/>
        </authorList>
    </citation>
    <scope>NUCLEOTIDE SEQUENCE [LARGE SCALE GENOMIC DNA]</scope>
    <source>
        <strain evidence="2 3">AF19-21</strain>
    </source>
</reference>
<dbReference type="AlphaFoldDB" id="A0A3E2WBM8"/>
<comment type="caution">
    <text evidence="2">The sequence shown here is derived from an EMBL/GenBank/DDBJ whole genome shotgun (WGS) entry which is preliminary data.</text>
</comment>
<feature type="domain" description="SF4 helicase" evidence="1">
    <location>
        <begin position="315"/>
        <end position="589"/>
    </location>
</feature>
<dbReference type="RefSeq" id="WP_117441382.1">
    <property type="nucleotide sequence ID" value="NZ_QVIA01000060.1"/>
</dbReference>
<dbReference type="GO" id="GO:0005524">
    <property type="term" value="F:ATP binding"/>
    <property type="evidence" value="ECO:0007669"/>
    <property type="project" value="InterPro"/>
</dbReference>
<dbReference type="SUPFAM" id="SSF56731">
    <property type="entry name" value="DNA primase core"/>
    <property type="match status" value="1"/>
</dbReference>
<proteinExistence type="predicted"/>
<dbReference type="Pfam" id="PF13481">
    <property type="entry name" value="AAA_25"/>
    <property type="match status" value="1"/>
</dbReference>
<dbReference type="EMBL" id="QVIA01000060">
    <property type="protein sequence ID" value="RGC22356.1"/>
    <property type="molecule type" value="Genomic_DNA"/>
</dbReference>
<dbReference type="PANTHER" id="PTHR12873:SF0">
    <property type="entry name" value="TWINKLE MTDNA HELICASE"/>
    <property type="match status" value="1"/>
</dbReference>
<evidence type="ECO:0000313" key="2">
    <source>
        <dbReference type="EMBL" id="RGC22356.1"/>
    </source>
</evidence>
<dbReference type="GO" id="GO:0008270">
    <property type="term" value="F:zinc ion binding"/>
    <property type="evidence" value="ECO:0007669"/>
    <property type="project" value="InterPro"/>
</dbReference>
<evidence type="ECO:0000313" key="3">
    <source>
        <dbReference type="Proteomes" id="UP000261111"/>
    </source>
</evidence>
<dbReference type="Gene3D" id="3.40.50.300">
    <property type="entry name" value="P-loop containing nucleotide triphosphate hydrolases"/>
    <property type="match status" value="1"/>
</dbReference>
<dbReference type="InterPro" id="IPR027032">
    <property type="entry name" value="Twinkle-like"/>
</dbReference>
<dbReference type="Proteomes" id="UP000261111">
    <property type="component" value="Unassembled WGS sequence"/>
</dbReference>
<accession>A0A3E2WBM8</accession>
<dbReference type="Gene3D" id="3.40.1360.10">
    <property type="match status" value="1"/>
</dbReference>
<dbReference type="GO" id="GO:0043139">
    <property type="term" value="F:5'-3' DNA helicase activity"/>
    <property type="evidence" value="ECO:0007669"/>
    <property type="project" value="InterPro"/>
</dbReference>
<dbReference type="InterPro" id="IPR027417">
    <property type="entry name" value="P-loop_NTPase"/>
</dbReference>
<dbReference type="PANTHER" id="PTHR12873">
    <property type="entry name" value="T7-LIKE MITOCHONDRIAL DNA HELICASE"/>
    <property type="match status" value="1"/>
</dbReference>
<protein>
    <recommendedName>
        <fullName evidence="1">SF4 helicase domain-containing protein</fullName>
    </recommendedName>
</protein>
<organism evidence="2 3">
    <name type="scientific">Hungatella hathewayi</name>
    <dbReference type="NCBI Taxonomy" id="154046"/>
    <lineage>
        <taxon>Bacteria</taxon>
        <taxon>Bacillati</taxon>
        <taxon>Bacillota</taxon>
        <taxon>Clostridia</taxon>
        <taxon>Lachnospirales</taxon>
        <taxon>Lachnospiraceae</taxon>
        <taxon>Hungatella</taxon>
    </lineage>
</organism>
<dbReference type="GO" id="GO:0006260">
    <property type="term" value="P:DNA replication"/>
    <property type="evidence" value="ECO:0007669"/>
    <property type="project" value="InterPro"/>
</dbReference>
<dbReference type="CDD" id="cd01029">
    <property type="entry name" value="TOPRIM_primases"/>
    <property type="match status" value="1"/>
</dbReference>
<dbReference type="InterPro" id="IPR007694">
    <property type="entry name" value="DNA_helicase_DnaB-like_C"/>
</dbReference>
<gene>
    <name evidence="2" type="ORF">DWX41_22960</name>
</gene>
<sequence>MGIYKFDRKDAVAFAAEQHTKIKQKGEELHLYDCPYCHGAGHGDKYTFSINLNTGQFKCLRASCGVTGNMITLSRDFDFSLGSDADEYYRPRRQFRRLKQSADPIIPKEPAVAYLESRGISESVAKKYELTTQTEHDNILVFPFYDEDGRLQFVKYRKTDFDKSKDKNKEWCEANCKPILFGMKQCNNTFDRLVITEGQLDSLSVATAGIENAVSVPTGAKGFTWVPYCYDWVSKYKEIVVFGDCEKEHITLLEDMVRRFPCAIKHVRTEDYKGCKDANEILQRYGPDTVRAAIERAVPVPVNRVLPLASVENVNIYELPKLKTGIAELDRTLYGGLPFGMVCIIAGKRGDGKSTFGSQTMAYALEQGYKIFTYSGELPNYLYKSWFDFQIAGRHHVVENRNEFGTPNRFIARANQELINAWYAENAYIYDNRIVENDEKEDLLKSIERAIQQYGIKVVLIDNLMTAMYIDEQKGNDKYDQQGQFVRNLAKLAIKYDCLILLVAHQRKNSFTSDANDEISGSGDITNLASITLSYNRGSKEEIEKCMIDESQRKLIIAKNRLFGKINLKGIILDYDERSKRIYGDGDNLDYQFGWYKSDGFYEAEQGEIPFEEE</sequence>
<dbReference type="InterPro" id="IPR036977">
    <property type="entry name" value="DNA_primase_Znf_CHC2"/>
</dbReference>
<dbReference type="PROSITE" id="PS51199">
    <property type="entry name" value="SF4_HELICASE"/>
    <property type="match status" value="1"/>
</dbReference>
<dbReference type="GO" id="GO:0003697">
    <property type="term" value="F:single-stranded DNA binding"/>
    <property type="evidence" value="ECO:0007669"/>
    <property type="project" value="InterPro"/>
</dbReference>
<evidence type="ECO:0000259" key="1">
    <source>
        <dbReference type="PROSITE" id="PS51199"/>
    </source>
</evidence>
<name>A0A3E2WBM8_9FIRM</name>
<dbReference type="InterPro" id="IPR034154">
    <property type="entry name" value="TOPRIM_DnaG/twinkle"/>
</dbReference>
<dbReference type="SUPFAM" id="SSF52540">
    <property type="entry name" value="P-loop containing nucleoside triphosphate hydrolases"/>
    <property type="match status" value="1"/>
</dbReference>